<name>A0A5B0LX92_PUCGR</name>
<sequence>MNSEFDSSALTESSHSMPFLCRAIDFDLLVDCQLLESTERSLSSIQLEDLIFKSVSKVPVDEKRLQMERKHILVPSMQQRQLNHAANLEMLQMFQVGHHAIENIPHVRTPIERFSPYISRRHFVPYQVCYPEGLDLSASPESVKEGIGFILSANLGIFPQLSACHILLEDPSELPETAVRLGHDELQIFRMQRPGSSHMEGDQLAGRFPPRPESLHVFRAVS</sequence>
<evidence type="ECO:0000313" key="1">
    <source>
        <dbReference type="EMBL" id="KAA1069112.1"/>
    </source>
</evidence>
<keyword evidence="2" id="KW-1185">Reference proteome</keyword>
<proteinExistence type="predicted"/>
<reference evidence="1 2" key="1">
    <citation type="submission" date="2019-05" db="EMBL/GenBank/DDBJ databases">
        <title>Emergence of the Ug99 lineage of the wheat stem rust pathogen through somatic hybridization.</title>
        <authorList>
            <person name="Li F."/>
            <person name="Upadhyaya N.M."/>
            <person name="Sperschneider J."/>
            <person name="Matny O."/>
            <person name="Nguyen-Phuc H."/>
            <person name="Mago R."/>
            <person name="Raley C."/>
            <person name="Miller M.E."/>
            <person name="Silverstein K.A.T."/>
            <person name="Henningsen E."/>
            <person name="Hirsch C.D."/>
            <person name="Visser B."/>
            <person name="Pretorius Z.A."/>
            <person name="Steffenson B.J."/>
            <person name="Schwessinger B."/>
            <person name="Dodds P.N."/>
            <person name="Figueroa M."/>
        </authorList>
    </citation>
    <scope>NUCLEOTIDE SEQUENCE [LARGE SCALE GENOMIC DNA]</scope>
    <source>
        <strain evidence="1">21-0</strain>
    </source>
</reference>
<accession>A0A5B0LX92</accession>
<comment type="caution">
    <text evidence="1">The sequence shown here is derived from an EMBL/GenBank/DDBJ whole genome shotgun (WGS) entry which is preliminary data.</text>
</comment>
<gene>
    <name evidence="1" type="ORF">PGT21_011737</name>
</gene>
<dbReference type="EMBL" id="VSWC01000183">
    <property type="protein sequence ID" value="KAA1069112.1"/>
    <property type="molecule type" value="Genomic_DNA"/>
</dbReference>
<dbReference type="AlphaFoldDB" id="A0A5B0LX92"/>
<evidence type="ECO:0000313" key="2">
    <source>
        <dbReference type="Proteomes" id="UP000324748"/>
    </source>
</evidence>
<protein>
    <submittedName>
        <fullName evidence="1">Uncharacterized protein</fullName>
    </submittedName>
</protein>
<dbReference type="Proteomes" id="UP000324748">
    <property type="component" value="Unassembled WGS sequence"/>
</dbReference>
<organism evidence="1 2">
    <name type="scientific">Puccinia graminis f. sp. tritici</name>
    <dbReference type="NCBI Taxonomy" id="56615"/>
    <lineage>
        <taxon>Eukaryota</taxon>
        <taxon>Fungi</taxon>
        <taxon>Dikarya</taxon>
        <taxon>Basidiomycota</taxon>
        <taxon>Pucciniomycotina</taxon>
        <taxon>Pucciniomycetes</taxon>
        <taxon>Pucciniales</taxon>
        <taxon>Pucciniaceae</taxon>
        <taxon>Puccinia</taxon>
    </lineage>
</organism>